<keyword evidence="1" id="KW-0812">Transmembrane</keyword>
<evidence type="ECO:0000313" key="3">
    <source>
        <dbReference type="Proteomes" id="UP000289455"/>
    </source>
</evidence>
<evidence type="ECO:0000256" key="1">
    <source>
        <dbReference type="SAM" id="Phobius"/>
    </source>
</evidence>
<sequence length="106" mass="11990">MNIKLLKSLMLSLVLVWIVFYATEGIVKTLAGMAFMTKYRWWMVGIILLLSGITLYLILAPYHMFGPSPQDGYYSLGVTAQISYFIIGCGLNFISQLEEKKILEVS</sequence>
<reference evidence="2 3" key="1">
    <citation type="submission" date="2019-01" db="EMBL/GenBank/DDBJ databases">
        <title>Cytophagaceae bacterium strain CAR-16.</title>
        <authorList>
            <person name="Chen W.-M."/>
        </authorList>
    </citation>
    <scope>NUCLEOTIDE SEQUENCE [LARGE SCALE GENOMIC DNA]</scope>
    <source>
        <strain evidence="2 3">CAR-16</strain>
    </source>
</reference>
<feature type="transmembrane region" description="Helical" evidence="1">
    <location>
        <begin position="72"/>
        <end position="94"/>
    </location>
</feature>
<organism evidence="2 3">
    <name type="scientific">Aquirufa rosea</name>
    <dbReference type="NCBI Taxonomy" id="2509241"/>
    <lineage>
        <taxon>Bacteria</taxon>
        <taxon>Pseudomonadati</taxon>
        <taxon>Bacteroidota</taxon>
        <taxon>Cytophagia</taxon>
        <taxon>Cytophagales</taxon>
        <taxon>Flectobacillaceae</taxon>
        <taxon>Aquirufa</taxon>
    </lineage>
</organism>
<evidence type="ECO:0000313" key="2">
    <source>
        <dbReference type="EMBL" id="RXK47600.1"/>
    </source>
</evidence>
<feature type="transmembrane region" description="Helical" evidence="1">
    <location>
        <begin position="39"/>
        <end position="60"/>
    </location>
</feature>
<proteinExistence type="predicted"/>
<keyword evidence="1" id="KW-0472">Membrane</keyword>
<gene>
    <name evidence="2" type="ORF">ESB04_10195</name>
</gene>
<dbReference type="OrthoDB" id="9962887at2"/>
<keyword evidence="3" id="KW-1185">Reference proteome</keyword>
<dbReference type="EMBL" id="SDHY01000006">
    <property type="protein sequence ID" value="RXK47600.1"/>
    <property type="molecule type" value="Genomic_DNA"/>
</dbReference>
<dbReference type="AlphaFoldDB" id="A0A4V1M598"/>
<comment type="caution">
    <text evidence="2">The sequence shown here is derived from an EMBL/GenBank/DDBJ whole genome shotgun (WGS) entry which is preliminary data.</text>
</comment>
<keyword evidence="1" id="KW-1133">Transmembrane helix</keyword>
<protein>
    <submittedName>
        <fullName evidence="2">Uncharacterized protein</fullName>
    </submittedName>
</protein>
<dbReference type="Proteomes" id="UP000289455">
    <property type="component" value="Unassembled WGS sequence"/>
</dbReference>
<feature type="transmembrane region" description="Helical" evidence="1">
    <location>
        <begin position="6"/>
        <end position="27"/>
    </location>
</feature>
<accession>A0A4V1M598</accession>
<dbReference type="RefSeq" id="WP_129027640.1">
    <property type="nucleotide sequence ID" value="NZ_SDHY01000006.1"/>
</dbReference>
<name>A0A4V1M598_9BACT</name>